<name>S6BKD9_METRE</name>
<reference evidence="4 5" key="1">
    <citation type="journal article" date="2013" name="Genome Announc.">
        <title>Complete Genome Sequence of the Carbazole Degrader Pseudomonas resinovorans Strain CA10 (NBRC 106553).</title>
        <authorList>
            <person name="Shintani M."/>
            <person name="Hosoyama A."/>
            <person name="Ohji S."/>
            <person name="Tsuchikane K."/>
            <person name="Takarada H."/>
            <person name="Yamazoe A."/>
            <person name="Fujita N."/>
            <person name="Nojiri H."/>
        </authorList>
    </citation>
    <scope>NUCLEOTIDE SEQUENCE [LARGE SCALE GENOMIC DNA]</scope>
    <source>
        <strain evidence="4 5">NBRC 106553</strain>
    </source>
</reference>
<keyword evidence="5" id="KW-1185">Reference proteome</keyword>
<evidence type="ECO:0000313" key="5">
    <source>
        <dbReference type="Proteomes" id="UP000015503"/>
    </source>
</evidence>
<evidence type="ECO:0000259" key="3">
    <source>
        <dbReference type="Pfam" id="PF13511"/>
    </source>
</evidence>
<dbReference type="Proteomes" id="UP000015503">
    <property type="component" value="Chromosome"/>
</dbReference>
<feature type="signal peptide" evidence="2">
    <location>
        <begin position="1"/>
        <end position="20"/>
    </location>
</feature>
<dbReference type="RefSeq" id="WP_016493824.1">
    <property type="nucleotide sequence ID" value="NC_021499.1"/>
</dbReference>
<dbReference type="HOGENOM" id="CLU_1523894_0_0_6"/>
<feature type="compositionally biased region" description="Polar residues" evidence="1">
    <location>
        <begin position="42"/>
        <end position="55"/>
    </location>
</feature>
<feature type="domain" description="DUF4124" evidence="3">
    <location>
        <begin position="10"/>
        <end position="59"/>
    </location>
</feature>
<protein>
    <recommendedName>
        <fullName evidence="3">DUF4124 domain-containing protein</fullName>
    </recommendedName>
</protein>
<organism evidence="4 5">
    <name type="scientific">Metapseudomonas resinovorans NBRC 106553</name>
    <dbReference type="NCBI Taxonomy" id="1245471"/>
    <lineage>
        <taxon>Bacteria</taxon>
        <taxon>Pseudomonadati</taxon>
        <taxon>Pseudomonadota</taxon>
        <taxon>Gammaproteobacteria</taxon>
        <taxon>Pseudomonadales</taxon>
        <taxon>Pseudomonadaceae</taxon>
        <taxon>Metapseudomonas</taxon>
    </lineage>
</organism>
<feature type="chain" id="PRO_5004536451" description="DUF4124 domain-containing protein" evidence="2">
    <location>
        <begin position="21"/>
        <end position="176"/>
    </location>
</feature>
<dbReference type="AlphaFoldDB" id="S6BKD9"/>
<evidence type="ECO:0000256" key="2">
    <source>
        <dbReference type="SAM" id="SignalP"/>
    </source>
</evidence>
<evidence type="ECO:0000256" key="1">
    <source>
        <dbReference type="SAM" id="MobiDB-lite"/>
    </source>
</evidence>
<proteinExistence type="predicted"/>
<dbReference type="PATRIC" id="fig|1245471.3.peg.3998"/>
<dbReference type="Pfam" id="PF13511">
    <property type="entry name" value="DUF4124"/>
    <property type="match status" value="1"/>
</dbReference>
<evidence type="ECO:0000313" key="4">
    <source>
        <dbReference type="EMBL" id="BAN49689.1"/>
    </source>
</evidence>
<dbReference type="KEGG" id="pre:PCA10_39570"/>
<sequence length="176" mass="19219">MRPSLVFVAVLLSLAQPVAAQVYQWRDADGKLHFTDTPPPQSNAVQGSGPQSTVEQAPPVLEAAPAIEVPGTDLLQQKGSAQCTTAIARMPSLINETQKLGRDAVRKQKITQEQLDQAMFKMDDFYKGLHRNERECVSQYVANEQSRNSVDCLADAPDVLSFGQCAGLAGWTETFQ</sequence>
<keyword evidence="2" id="KW-0732">Signal</keyword>
<dbReference type="InterPro" id="IPR025392">
    <property type="entry name" value="DUF4124"/>
</dbReference>
<dbReference type="STRING" id="1245471.PCA10_39570"/>
<accession>S6BKD9</accession>
<feature type="region of interest" description="Disordered" evidence="1">
    <location>
        <begin position="31"/>
        <end position="55"/>
    </location>
</feature>
<dbReference type="OrthoDB" id="7068596at2"/>
<gene>
    <name evidence="4" type="ORF">PCA10_39570</name>
</gene>
<dbReference type="eggNOG" id="ENOG5031GY2">
    <property type="taxonomic scope" value="Bacteria"/>
</dbReference>
<dbReference type="EMBL" id="AP013068">
    <property type="protein sequence ID" value="BAN49689.1"/>
    <property type="molecule type" value="Genomic_DNA"/>
</dbReference>